<dbReference type="RefSeq" id="XP_048127283.1">
    <property type="nucleotide sequence ID" value="XM_048271326.1"/>
</dbReference>
<dbReference type="PANTHER" id="PTHR46872:SF10">
    <property type="entry name" value="MYB-LIKE DOMAIN-CONTAINING PROTEIN"/>
    <property type="match status" value="1"/>
</dbReference>
<keyword evidence="1" id="KW-1185">Reference proteome</keyword>
<proteinExistence type="predicted"/>
<evidence type="ECO:0000313" key="1">
    <source>
        <dbReference type="Proteomes" id="UP000827889"/>
    </source>
</evidence>
<evidence type="ECO:0000313" key="2">
    <source>
        <dbReference type="RefSeq" id="XP_048127283.1"/>
    </source>
</evidence>
<organism evidence="1 2">
    <name type="scientific">Rhodamnia argentea</name>
    <dbReference type="NCBI Taxonomy" id="178133"/>
    <lineage>
        <taxon>Eukaryota</taxon>
        <taxon>Viridiplantae</taxon>
        <taxon>Streptophyta</taxon>
        <taxon>Embryophyta</taxon>
        <taxon>Tracheophyta</taxon>
        <taxon>Spermatophyta</taxon>
        <taxon>Magnoliopsida</taxon>
        <taxon>eudicotyledons</taxon>
        <taxon>Gunneridae</taxon>
        <taxon>Pentapetalae</taxon>
        <taxon>rosids</taxon>
        <taxon>malvids</taxon>
        <taxon>Myrtales</taxon>
        <taxon>Myrtaceae</taxon>
        <taxon>Myrtoideae</taxon>
        <taxon>Myrteae</taxon>
        <taxon>Australasian group</taxon>
        <taxon>Rhodamnia</taxon>
    </lineage>
</organism>
<dbReference type="GeneID" id="115745743"/>
<gene>
    <name evidence="2" type="primary">LOC115745743</name>
</gene>
<accession>A0ABM3GSF2</accession>
<dbReference type="Proteomes" id="UP000827889">
    <property type="component" value="Chromosome 10"/>
</dbReference>
<reference evidence="2" key="1">
    <citation type="submission" date="2025-08" db="UniProtKB">
        <authorList>
            <consortium name="RefSeq"/>
        </authorList>
    </citation>
    <scope>IDENTIFICATION</scope>
    <source>
        <tissue evidence="2">Leaf</tissue>
    </source>
</reference>
<sequence length="367" mass="40886">MALTFSGSPQLFTFYSGSKSGTGHCTIKLPFASNMSTLRRTKQLLLQAQEKNIHQSVKKWATTLPWGTDFADDISDSLDEQTIHNSFTSTTGVCTNTEGYQEEESNSYSATSTVDLVSPSVVMDGSVHDGSNSWSQQDMASGNQLLEDPRDEADGSNFSDADEESGVTIRRRVFSLLYLDDEYPPRPVVPIGPGFQAEIPVWVGPCTKNNYNTSESVKYAGTRVWPIEDGINDTLLGSNGQERHKLCSCKSPGSAHCIKRHVYESTLDLKLDLGPAFRIWKVDDMGGEVSRTWTMREENQFDTLMKTNPLVNQASFWDKALKCIPTKSKDSILSYYYNVFVPTRITTQLSSSTERIISDNDEPESEE</sequence>
<protein>
    <submittedName>
        <fullName evidence="2">Uncharacterized protein LOC115745743</fullName>
    </submittedName>
</protein>
<name>A0ABM3GSF2_9MYRT</name>
<dbReference type="PANTHER" id="PTHR46872">
    <property type="entry name" value="DNA BINDING PROTEIN"/>
    <property type="match status" value="1"/>
</dbReference>